<dbReference type="PROSITE" id="PS51094">
    <property type="entry name" value="PTS_EIIA_TYPE_2"/>
    <property type="match status" value="1"/>
</dbReference>
<keyword evidence="4" id="KW-0010">Activator</keyword>
<organism evidence="9 10">
    <name type="scientific">Planifilum fimeticola</name>
    <dbReference type="NCBI Taxonomy" id="201975"/>
    <lineage>
        <taxon>Bacteria</taxon>
        <taxon>Bacillati</taxon>
        <taxon>Bacillota</taxon>
        <taxon>Bacilli</taxon>
        <taxon>Bacillales</taxon>
        <taxon>Thermoactinomycetaceae</taxon>
        <taxon>Planifilum</taxon>
    </lineage>
</organism>
<reference evidence="9 10" key="1">
    <citation type="submission" date="2018-03" db="EMBL/GenBank/DDBJ databases">
        <title>Genomic Encyclopedia of Archaeal and Bacterial Type Strains, Phase II (KMG-II): from individual species to whole genera.</title>
        <authorList>
            <person name="Goeker M."/>
        </authorList>
    </citation>
    <scope>NUCLEOTIDE SEQUENCE [LARGE SCALE GENOMIC DNA]</scope>
    <source>
        <strain evidence="9 10">DSM 44946</strain>
    </source>
</reference>
<dbReference type="InterPro" id="IPR036095">
    <property type="entry name" value="PTS_EIIB-like_sf"/>
</dbReference>
<evidence type="ECO:0000256" key="4">
    <source>
        <dbReference type="ARBA" id="ARBA00023159"/>
    </source>
</evidence>
<dbReference type="Gene3D" id="3.40.930.10">
    <property type="entry name" value="Mannitol-specific EII, Chain A"/>
    <property type="match status" value="1"/>
</dbReference>
<dbReference type="Gene3D" id="1.10.10.10">
    <property type="entry name" value="Winged helix-like DNA-binding domain superfamily/Winged helix DNA-binding domain"/>
    <property type="match status" value="1"/>
</dbReference>
<dbReference type="Pfam" id="PF00874">
    <property type="entry name" value="PRD"/>
    <property type="match status" value="2"/>
</dbReference>
<sequence length="638" mass="73196">MPVIFESEKHLQILDLIEMKDYLTPDYLSKQLNISQRSIFNYIDQLNSDLEGIATIRNKRGKGYFLTIFDRKKFNEVIQYNKERTTESDSLIKRIAFIVGCLIEDTGVDTLDELAYKLNIARSTLVKDLKKASVLLNPYDLKIAGKPNKGMKIEGSELSLRSFIIEHLYEYLYRRSSIESEVEKALKGIIQQLNLEAATEKRFIRTIVVSLDRLKGGHRVALPEKYRKLCGSTGYTIAREVGKEIEKRFSISIPEEEVLFLTLPIAGRHTPTDITSVAHIPVPAEITELINDIVERIAFEMNFLLDLKSIKRELEYHLYFMINRLIFGIHSPNPLLNQVKRKYPLAFKMAEIAGEVIHEKIDLKPSQDELGYLALYFEIYLSENEFKIKTFNRVAVVCSTGRGSAKLISIQLKKVLGNKLTIDLYSDKEADPRILSKYDIIFTTVPLPDSPGMPVIRIEEIFDEAKITRQIENLVYLQSRKKTEAPPSHSSLLGILLSRDRFSVLDSEDYIESVRIMAEKLVEQGFVDDGFPERLIEREKKSTMVFDNFIALPHTINHGSDHIILSVGVFRKTVLHGDKPIRILFLLALPENIGEEEGLLVKLYNEIMRISQDEKWVLRLGDSRTYEQFLLCLGEGSE</sequence>
<dbReference type="GO" id="GO:0009401">
    <property type="term" value="P:phosphoenolpyruvate-dependent sugar phosphotransferase system"/>
    <property type="evidence" value="ECO:0007669"/>
    <property type="project" value="InterPro"/>
</dbReference>
<name>A0A2T0LEP5_9BACL</name>
<evidence type="ECO:0000256" key="2">
    <source>
        <dbReference type="ARBA" id="ARBA00022737"/>
    </source>
</evidence>
<dbReference type="Gene3D" id="3.40.50.2300">
    <property type="match status" value="1"/>
</dbReference>
<dbReference type="GO" id="GO:0008982">
    <property type="term" value="F:protein-N(PI)-phosphohistidine-sugar phosphotransferase activity"/>
    <property type="evidence" value="ECO:0007669"/>
    <property type="project" value="InterPro"/>
</dbReference>
<feature type="domain" description="PTS EIIA type-2" evidence="6">
    <location>
        <begin position="494"/>
        <end position="636"/>
    </location>
</feature>
<dbReference type="SUPFAM" id="SSF52794">
    <property type="entry name" value="PTS system IIB component-like"/>
    <property type="match status" value="1"/>
</dbReference>
<dbReference type="SUPFAM" id="SSF63520">
    <property type="entry name" value="PTS-regulatory domain, PRD"/>
    <property type="match status" value="2"/>
</dbReference>
<dbReference type="OrthoDB" id="3710983at2"/>
<evidence type="ECO:0000256" key="3">
    <source>
        <dbReference type="ARBA" id="ARBA00023015"/>
    </source>
</evidence>
<dbReference type="PANTHER" id="PTHR30185:SF18">
    <property type="entry name" value="TRANSCRIPTIONAL REGULATOR MTLR"/>
    <property type="match status" value="1"/>
</dbReference>
<dbReference type="PROSITE" id="PS51372">
    <property type="entry name" value="PRD_2"/>
    <property type="match status" value="2"/>
</dbReference>
<evidence type="ECO:0000256" key="5">
    <source>
        <dbReference type="ARBA" id="ARBA00023163"/>
    </source>
</evidence>
<dbReference type="Pfam" id="PF00359">
    <property type="entry name" value="PTS_EIIA_2"/>
    <property type="match status" value="1"/>
</dbReference>
<dbReference type="InterPro" id="IPR002178">
    <property type="entry name" value="PTS_EIIA_type-2_dom"/>
</dbReference>
<dbReference type="InterPro" id="IPR013196">
    <property type="entry name" value="HTH_11"/>
</dbReference>
<keyword evidence="10" id="KW-1185">Reference proteome</keyword>
<feature type="domain" description="PRD" evidence="8">
    <location>
        <begin position="281"/>
        <end position="387"/>
    </location>
</feature>
<evidence type="ECO:0000256" key="1">
    <source>
        <dbReference type="ARBA" id="ARBA00022679"/>
    </source>
</evidence>
<dbReference type="InterPro" id="IPR011608">
    <property type="entry name" value="PRD"/>
</dbReference>
<evidence type="ECO:0000313" key="9">
    <source>
        <dbReference type="EMBL" id="PRX40418.1"/>
    </source>
</evidence>
<protein>
    <submittedName>
        <fullName evidence="9">BglG family transcriptional antiterminator</fullName>
    </submittedName>
</protein>
<evidence type="ECO:0000259" key="7">
    <source>
        <dbReference type="PROSITE" id="PS51099"/>
    </source>
</evidence>
<dbReference type="InterPro" id="IPR007737">
    <property type="entry name" value="Mga_HTH"/>
</dbReference>
<evidence type="ECO:0000259" key="6">
    <source>
        <dbReference type="PROSITE" id="PS51094"/>
    </source>
</evidence>
<evidence type="ECO:0000313" key="10">
    <source>
        <dbReference type="Proteomes" id="UP000237797"/>
    </source>
</evidence>
<accession>A0A2T0LEP5</accession>
<dbReference type="Proteomes" id="UP000237797">
    <property type="component" value="Unassembled WGS sequence"/>
</dbReference>
<dbReference type="CDD" id="cd05568">
    <property type="entry name" value="PTS_IIB_bgl_like"/>
    <property type="match status" value="1"/>
</dbReference>
<proteinExistence type="predicted"/>
<dbReference type="PANTHER" id="PTHR30185">
    <property type="entry name" value="CRYPTIC BETA-GLUCOSIDE BGL OPERON ANTITERMINATOR"/>
    <property type="match status" value="1"/>
</dbReference>
<keyword evidence="1" id="KW-0808">Transferase</keyword>
<dbReference type="InterPro" id="IPR050661">
    <property type="entry name" value="BglG_antiterminators"/>
</dbReference>
<feature type="domain" description="PRD" evidence="8">
    <location>
        <begin position="166"/>
        <end position="275"/>
    </location>
</feature>
<dbReference type="Gene3D" id="1.10.1790.10">
    <property type="entry name" value="PRD domain"/>
    <property type="match status" value="2"/>
</dbReference>
<keyword evidence="3" id="KW-0805">Transcription regulation</keyword>
<feature type="domain" description="PTS EIIB type-2" evidence="7">
    <location>
        <begin position="392"/>
        <end position="479"/>
    </location>
</feature>
<dbReference type="Pfam" id="PF05043">
    <property type="entry name" value="Mga"/>
    <property type="match status" value="1"/>
</dbReference>
<comment type="caution">
    <text evidence="9">The sequence shown here is derived from an EMBL/GenBank/DDBJ whole genome shotgun (WGS) entry which is preliminary data.</text>
</comment>
<dbReference type="AlphaFoldDB" id="A0A2T0LEP5"/>
<keyword evidence="2" id="KW-0677">Repeat</keyword>
<dbReference type="Pfam" id="PF08279">
    <property type="entry name" value="HTH_11"/>
    <property type="match status" value="1"/>
</dbReference>
<dbReference type="GO" id="GO:0006355">
    <property type="term" value="P:regulation of DNA-templated transcription"/>
    <property type="evidence" value="ECO:0007669"/>
    <property type="project" value="InterPro"/>
</dbReference>
<evidence type="ECO:0000259" key="8">
    <source>
        <dbReference type="PROSITE" id="PS51372"/>
    </source>
</evidence>
<keyword evidence="5" id="KW-0804">Transcription</keyword>
<dbReference type="EMBL" id="PVNE01000013">
    <property type="protein sequence ID" value="PRX40418.1"/>
    <property type="molecule type" value="Genomic_DNA"/>
</dbReference>
<dbReference type="InterPro" id="IPR016152">
    <property type="entry name" value="PTrfase/Anion_transptr"/>
</dbReference>
<dbReference type="InterPro" id="IPR036634">
    <property type="entry name" value="PRD_sf"/>
</dbReference>
<gene>
    <name evidence="9" type="ORF">CLV97_1134</name>
</gene>
<dbReference type="InterPro" id="IPR036388">
    <property type="entry name" value="WH-like_DNA-bd_sf"/>
</dbReference>
<dbReference type="InterPro" id="IPR013011">
    <property type="entry name" value="PTS_EIIB_2"/>
</dbReference>
<dbReference type="PROSITE" id="PS51099">
    <property type="entry name" value="PTS_EIIB_TYPE_2"/>
    <property type="match status" value="1"/>
</dbReference>
<dbReference type="SUPFAM" id="SSF55804">
    <property type="entry name" value="Phoshotransferase/anion transport protein"/>
    <property type="match status" value="1"/>
</dbReference>